<sequence>MDVGDMGKSEHGAGHSRPATIGQGTAHGSPPPYPAPGRRNLAQKTYQWLLNRLFAAQRPLTLGVRAAAFDRAGRIFLVRHTYVRGWYMPGGGVEVGETVYDALERELAEEGNLAMAEPPQLFAVYHNNRSSRRDHVVFFTCKNVSQSEIRRPDLEIADSGFFALDALPEGVTGATQRRLAELSGDVPPDSRW</sequence>
<evidence type="ECO:0000313" key="5">
    <source>
        <dbReference type="EMBL" id="MDA4847367.1"/>
    </source>
</evidence>
<dbReference type="PANTHER" id="PTHR43046:SF14">
    <property type="entry name" value="MUTT_NUDIX FAMILY PROTEIN"/>
    <property type="match status" value="1"/>
</dbReference>
<comment type="caution">
    <text evidence="5">The sequence shown here is derived from an EMBL/GenBank/DDBJ whole genome shotgun (WGS) entry which is preliminary data.</text>
</comment>
<feature type="domain" description="Nudix hydrolase" evidence="4">
    <location>
        <begin position="59"/>
        <end position="185"/>
    </location>
</feature>
<evidence type="ECO:0000256" key="3">
    <source>
        <dbReference type="SAM" id="MobiDB-lite"/>
    </source>
</evidence>
<dbReference type="PANTHER" id="PTHR43046">
    <property type="entry name" value="GDP-MANNOSE MANNOSYL HYDROLASE"/>
    <property type="match status" value="1"/>
</dbReference>
<dbReference type="InterPro" id="IPR020084">
    <property type="entry name" value="NUDIX_hydrolase_CS"/>
</dbReference>
<evidence type="ECO:0000256" key="2">
    <source>
        <dbReference type="ARBA" id="ARBA00022801"/>
    </source>
</evidence>
<dbReference type="CDD" id="cd04680">
    <property type="entry name" value="NUDIX_Hydrolase"/>
    <property type="match status" value="1"/>
</dbReference>
<dbReference type="SUPFAM" id="SSF55811">
    <property type="entry name" value="Nudix"/>
    <property type="match status" value="1"/>
</dbReference>
<name>A0ABT4VRM5_9HYPH</name>
<accession>A0ABT4VRM5</accession>
<protein>
    <submittedName>
        <fullName evidence="5">NUDIX domain-containing protein</fullName>
    </submittedName>
</protein>
<keyword evidence="2" id="KW-0378">Hydrolase</keyword>
<evidence type="ECO:0000313" key="6">
    <source>
        <dbReference type="Proteomes" id="UP001148313"/>
    </source>
</evidence>
<reference evidence="5" key="1">
    <citation type="submission" date="2022-11" db="EMBL/GenBank/DDBJ databases">
        <title>Hoeflea poritis sp. nov., isolated from scleractinian coral Porites lutea.</title>
        <authorList>
            <person name="Zhang G."/>
            <person name="Wei Q."/>
            <person name="Cai L."/>
        </authorList>
    </citation>
    <scope>NUCLEOTIDE SEQUENCE</scope>
    <source>
        <strain evidence="5">E7-10</strain>
    </source>
</reference>
<keyword evidence="6" id="KW-1185">Reference proteome</keyword>
<feature type="compositionally biased region" description="Basic and acidic residues" evidence="3">
    <location>
        <begin position="1"/>
        <end position="13"/>
    </location>
</feature>
<dbReference type="Gene3D" id="3.90.79.10">
    <property type="entry name" value="Nucleoside Triphosphate Pyrophosphohydrolase"/>
    <property type="match status" value="1"/>
</dbReference>
<proteinExistence type="predicted"/>
<gene>
    <name evidence="5" type="ORF">OOZ53_18545</name>
</gene>
<evidence type="ECO:0000256" key="1">
    <source>
        <dbReference type="ARBA" id="ARBA00001946"/>
    </source>
</evidence>
<dbReference type="Proteomes" id="UP001148313">
    <property type="component" value="Unassembled WGS sequence"/>
</dbReference>
<dbReference type="PROSITE" id="PS51462">
    <property type="entry name" value="NUDIX"/>
    <property type="match status" value="1"/>
</dbReference>
<dbReference type="EMBL" id="JAPJZH010000012">
    <property type="protein sequence ID" value="MDA4847367.1"/>
    <property type="molecule type" value="Genomic_DNA"/>
</dbReference>
<organism evidence="5 6">
    <name type="scientific">Hoeflea poritis</name>
    <dbReference type="NCBI Taxonomy" id="2993659"/>
    <lineage>
        <taxon>Bacteria</taxon>
        <taxon>Pseudomonadati</taxon>
        <taxon>Pseudomonadota</taxon>
        <taxon>Alphaproteobacteria</taxon>
        <taxon>Hyphomicrobiales</taxon>
        <taxon>Rhizobiaceae</taxon>
        <taxon>Hoeflea</taxon>
    </lineage>
</organism>
<comment type="cofactor">
    <cofactor evidence="1">
        <name>Mg(2+)</name>
        <dbReference type="ChEBI" id="CHEBI:18420"/>
    </cofactor>
</comment>
<dbReference type="InterPro" id="IPR000086">
    <property type="entry name" value="NUDIX_hydrolase_dom"/>
</dbReference>
<dbReference type="InterPro" id="IPR015797">
    <property type="entry name" value="NUDIX_hydrolase-like_dom_sf"/>
</dbReference>
<evidence type="ECO:0000259" key="4">
    <source>
        <dbReference type="PROSITE" id="PS51462"/>
    </source>
</evidence>
<feature type="region of interest" description="Disordered" evidence="3">
    <location>
        <begin position="1"/>
        <end position="38"/>
    </location>
</feature>
<dbReference type="PROSITE" id="PS00893">
    <property type="entry name" value="NUDIX_BOX"/>
    <property type="match status" value="1"/>
</dbReference>
<dbReference type="Pfam" id="PF00293">
    <property type="entry name" value="NUDIX"/>
    <property type="match status" value="1"/>
</dbReference>